<dbReference type="AlphaFoldDB" id="A0A314YN05"/>
<reference evidence="1 2" key="1">
    <citation type="submission" date="2018-02" db="EMBL/GenBank/DDBJ databases">
        <title>Draft genome of wild Prunus yedoensis var. nudiflora.</title>
        <authorList>
            <person name="Baek S."/>
            <person name="Kim J.-H."/>
            <person name="Choi K."/>
            <person name="Kim G.-B."/>
            <person name="Cho A."/>
            <person name="Jang H."/>
            <person name="Shin C.-H."/>
            <person name="Yu H.-J."/>
            <person name="Mun J.-H."/>
        </authorList>
    </citation>
    <scope>NUCLEOTIDE SEQUENCE [LARGE SCALE GENOMIC DNA]</scope>
    <source>
        <strain evidence="2">cv. Jeju island</strain>
        <tissue evidence="1">Leaf</tissue>
    </source>
</reference>
<gene>
    <name evidence="1" type="ORF">Pyn_17479</name>
</gene>
<comment type="caution">
    <text evidence="1">The sequence shown here is derived from an EMBL/GenBank/DDBJ whole genome shotgun (WGS) entry which is preliminary data.</text>
</comment>
<evidence type="ECO:0000313" key="1">
    <source>
        <dbReference type="EMBL" id="PQQ06401.1"/>
    </source>
</evidence>
<accession>A0A314YN05</accession>
<dbReference type="EMBL" id="PJQY01000967">
    <property type="protein sequence ID" value="PQQ06401.1"/>
    <property type="molecule type" value="Genomic_DNA"/>
</dbReference>
<name>A0A314YN05_PRUYE</name>
<protein>
    <submittedName>
        <fullName evidence="1">Uncharacterized protein</fullName>
    </submittedName>
</protein>
<keyword evidence="2" id="KW-1185">Reference proteome</keyword>
<sequence length="115" mass="13123">MEINRLGVYLRVVWEDSGKISLENISVSLLLKPSSTLRISLDSSLSSHLLSLLNKSITVHCRRHRARRHRRSRRLRFNVRSHLEPLAVVVIELAAIGGQHLQGMDFSVHLRVLLS</sequence>
<organism evidence="1 2">
    <name type="scientific">Prunus yedoensis var. nudiflora</name>
    <dbReference type="NCBI Taxonomy" id="2094558"/>
    <lineage>
        <taxon>Eukaryota</taxon>
        <taxon>Viridiplantae</taxon>
        <taxon>Streptophyta</taxon>
        <taxon>Embryophyta</taxon>
        <taxon>Tracheophyta</taxon>
        <taxon>Spermatophyta</taxon>
        <taxon>Magnoliopsida</taxon>
        <taxon>eudicotyledons</taxon>
        <taxon>Gunneridae</taxon>
        <taxon>Pentapetalae</taxon>
        <taxon>rosids</taxon>
        <taxon>fabids</taxon>
        <taxon>Rosales</taxon>
        <taxon>Rosaceae</taxon>
        <taxon>Amygdaloideae</taxon>
        <taxon>Amygdaleae</taxon>
        <taxon>Prunus</taxon>
    </lineage>
</organism>
<proteinExistence type="predicted"/>
<dbReference type="Proteomes" id="UP000250321">
    <property type="component" value="Unassembled WGS sequence"/>
</dbReference>
<evidence type="ECO:0000313" key="2">
    <source>
        <dbReference type="Proteomes" id="UP000250321"/>
    </source>
</evidence>